<dbReference type="EMBL" id="PQWB01000187">
    <property type="protein sequence ID" value="POZ60059.1"/>
    <property type="molecule type" value="Genomic_DNA"/>
</dbReference>
<comment type="caution">
    <text evidence="1">The sequence shown here is derived from an EMBL/GenBank/DDBJ whole genome shotgun (WGS) entry which is preliminary data.</text>
</comment>
<dbReference type="Proteomes" id="UP000237082">
    <property type="component" value="Unassembled WGS sequence"/>
</dbReference>
<gene>
    <name evidence="1" type="ORF">C2I19_20930</name>
</gene>
<evidence type="ECO:0000313" key="2">
    <source>
        <dbReference type="Proteomes" id="UP000237082"/>
    </source>
</evidence>
<proteinExistence type="predicted"/>
<reference evidence="2" key="1">
    <citation type="submission" date="2018-02" db="EMBL/GenBank/DDBJ databases">
        <authorList>
            <person name="O'Hara-Hanley K."/>
            <person name="Soby S."/>
        </authorList>
    </citation>
    <scope>NUCLEOTIDE SEQUENCE [LARGE SCALE GENOMIC DNA]</scope>
    <source>
        <strain evidence="2">MWU14-2602</strain>
    </source>
</reference>
<feature type="non-terminal residue" evidence="1">
    <location>
        <position position="68"/>
    </location>
</feature>
<organism evidence="1 2">
    <name type="scientific">Chromobacterium alticapitis</name>
    <dbReference type="NCBI Taxonomy" id="2073169"/>
    <lineage>
        <taxon>Bacteria</taxon>
        <taxon>Pseudomonadati</taxon>
        <taxon>Pseudomonadota</taxon>
        <taxon>Betaproteobacteria</taxon>
        <taxon>Neisseriales</taxon>
        <taxon>Chromobacteriaceae</taxon>
        <taxon>Chromobacterium</taxon>
    </lineage>
</organism>
<name>A0A2S5DAF8_9NEIS</name>
<dbReference type="AlphaFoldDB" id="A0A2S5DAF8"/>
<sequence>QNRDRLFTEDVARAFFIRVRSLAEWGKLTSDEHFSVDGTLIDAWASHKSFVHKDDAPPPPAGRNPDVD</sequence>
<protein>
    <submittedName>
        <fullName evidence="1">IS5/IS1182 family transposase</fullName>
    </submittedName>
</protein>
<keyword evidence="2" id="KW-1185">Reference proteome</keyword>
<feature type="non-terminal residue" evidence="1">
    <location>
        <position position="1"/>
    </location>
</feature>
<accession>A0A2S5DAF8</accession>
<evidence type="ECO:0000313" key="1">
    <source>
        <dbReference type="EMBL" id="POZ60059.1"/>
    </source>
</evidence>